<dbReference type="GO" id="GO:1904680">
    <property type="term" value="F:peptide transmembrane transporter activity"/>
    <property type="evidence" value="ECO:0007669"/>
    <property type="project" value="TreeGrafter"/>
</dbReference>
<dbReference type="GO" id="GO:0043190">
    <property type="term" value="C:ATP-binding cassette (ABC) transporter complex"/>
    <property type="evidence" value="ECO:0007669"/>
    <property type="project" value="InterPro"/>
</dbReference>
<comment type="caution">
    <text evidence="4">The sequence shown here is derived from an EMBL/GenBank/DDBJ whole genome shotgun (WGS) entry which is preliminary data.</text>
</comment>
<dbReference type="EMBL" id="QOIL01000001">
    <property type="protein sequence ID" value="RCG32929.1"/>
    <property type="molecule type" value="Genomic_DNA"/>
</dbReference>
<dbReference type="GO" id="GO:0015833">
    <property type="term" value="P:peptide transport"/>
    <property type="evidence" value="ECO:0007669"/>
    <property type="project" value="TreeGrafter"/>
</dbReference>
<dbReference type="SUPFAM" id="SSF53850">
    <property type="entry name" value="Periplasmic binding protein-like II"/>
    <property type="match status" value="1"/>
</dbReference>
<sequence length="596" mass="64169">MKVSRRRATAAAAILTAGALALAGCAKGGGGGPAATGSGGAATPTKPLENKAVSSITVGTAADSTGPATPVEGAKPGGTVNMIDRDDFSHLDPGRVYLNYNQTASLLFTRQLTGYRKGADGIKLVGDLATDTGTTTDGGKTWTFTLKDGLKWQDGTPITSGDIKYSVERLYAPFITEGPTYLQQWLVKGDYRKAYEGPYNGKSLDAVETPDDKTVVFHLQDPHPDLNFTLAMTGYGAVPKAQDTKEKYDKKPFSSGPYQIVSHVTDKSMDLERNPHWDPKTDPIRNAYPDKWHMEFGVQSQNSTERFLADTGADKTAMTFHNAVAAERVQEVLGNAEVMKRSIQGLTPFTTFYNLNNKRLTNVKVRQAIIKAWPSKQLQLISGGEVNTGKIATTVMSPTVLGYEAFDLYGMLAKPNGDPEAAKALLKEAGQPNPTVVYAYNQTPTQEKITVAVKDALTKAGFNVVAKPLNPATFYDAIGPVDNKYDIYWGGWAADWPTGSTAIQPLFDGRLIADNASNYSHFSDPAIDAAIDAANKVTDAAEAGKAWAAIDKKIMEQAPIVPEYYQTYFGLYGSGLGGVEFDPIQGEQSPLNVYVK</sequence>
<protein>
    <submittedName>
        <fullName evidence="4">ABC transporter substrate-binding protein</fullName>
    </submittedName>
</protein>
<dbReference type="InterPro" id="IPR030678">
    <property type="entry name" value="Peptide/Ni-bd"/>
</dbReference>
<feature type="region of interest" description="Disordered" evidence="1">
    <location>
        <begin position="59"/>
        <end position="78"/>
    </location>
</feature>
<dbReference type="InterPro" id="IPR000914">
    <property type="entry name" value="SBP_5_dom"/>
</dbReference>
<feature type="domain" description="Solute-binding protein family 5" evidence="3">
    <location>
        <begin position="123"/>
        <end position="509"/>
    </location>
</feature>
<dbReference type="OrthoDB" id="5240629at2"/>
<dbReference type="Pfam" id="PF00496">
    <property type="entry name" value="SBP_bac_5"/>
    <property type="match status" value="1"/>
</dbReference>
<proteinExistence type="predicted"/>
<gene>
    <name evidence="4" type="ORF">DQ384_00255</name>
</gene>
<name>A0A367FSN4_9ACTN</name>
<dbReference type="Gene3D" id="3.40.190.10">
    <property type="entry name" value="Periplasmic binding protein-like II"/>
    <property type="match status" value="1"/>
</dbReference>
<keyword evidence="5" id="KW-1185">Reference proteome</keyword>
<dbReference type="GO" id="GO:0042597">
    <property type="term" value="C:periplasmic space"/>
    <property type="evidence" value="ECO:0007669"/>
    <property type="project" value="UniProtKB-ARBA"/>
</dbReference>
<evidence type="ECO:0000256" key="1">
    <source>
        <dbReference type="SAM" id="MobiDB-lite"/>
    </source>
</evidence>
<evidence type="ECO:0000313" key="5">
    <source>
        <dbReference type="Proteomes" id="UP000253094"/>
    </source>
</evidence>
<evidence type="ECO:0000313" key="4">
    <source>
        <dbReference type="EMBL" id="RCG32929.1"/>
    </source>
</evidence>
<dbReference type="CDD" id="cd08506">
    <property type="entry name" value="PBP2_clavulanate_OppA2"/>
    <property type="match status" value="1"/>
</dbReference>
<dbReference type="InterPro" id="IPR039424">
    <property type="entry name" value="SBP_5"/>
</dbReference>
<keyword evidence="2" id="KW-0732">Signal</keyword>
<reference evidence="4 5" key="1">
    <citation type="submission" date="2018-06" db="EMBL/GenBank/DDBJ databases">
        <title>Sphaerisporangium craniellae sp. nov., isolated from a marine sponge in the South China Sea.</title>
        <authorList>
            <person name="Li L."/>
        </authorList>
    </citation>
    <scope>NUCLEOTIDE SEQUENCE [LARGE SCALE GENOMIC DNA]</scope>
    <source>
        <strain evidence="4 5">CCTCC AA 208026</strain>
    </source>
</reference>
<dbReference type="PANTHER" id="PTHR30290">
    <property type="entry name" value="PERIPLASMIC BINDING COMPONENT OF ABC TRANSPORTER"/>
    <property type="match status" value="1"/>
</dbReference>
<feature type="chain" id="PRO_5038750722" evidence="2">
    <location>
        <begin position="24"/>
        <end position="596"/>
    </location>
</feature>
<dbReference type="PROSITE" id="PS51257">
    <property type="entry name" value="PROKAR_LIPOPROTEIN"/>
    <property type="match status" value="1"/>
</dbReference>
<organism evidence="4 5">
    <name type="scientific">Sphaerisporangium album</name>
    <dbReference type="NCBI Taxonomy" id="509200"/>
    <lineage>
        <taxon>Bacteria</taxon>
        <taxon>Bacillati</taxon>
        <taxon>Actinomycetota</taxon>
        <taxon>Actinomycetes</taxon>
        <taxon>Streptosporangiales</taxon>
        <taxon>Streptosporangiaceae</taxon>
        <taxon>Sphaerisporangium</taxon>
    </lineage>
</organism>
<dbReference type="Gene3D" id="3.10.105.10">
    <property type="entry name" value="Dipeptide-binding Protein, Domain 3"/>
    <property type="match status" value="1"/>
</dbReference>
<dbReference type="RefSeq" id="WP_114026595.1">
    <property type="nucleotide sequence ID" value="NZ_QOIL01000001.1"/>
</dbReference>
<feature type="signal peptide" evidence="2">
    <location>
        <begin position="1"/>
        <end position="23"/>
    </location>
</feature>
<dbReference type="PANTHER" id="PTHR30290:SF83">
    <property type="entry name" value="ABC TRANSPORTER SUBSTRATE-BINDING PROTEIN"/>
    <property type="match status" value="1"/>
</dbReference>
<evidence type="ECO:0000259" key="3">
    <source>
        <dbReference type="Pfam" id="PF00496"/>
    </source>
</evidence>
<evidence type="ECO:0000256" key="2">
    <source>
        <dbReference type="SAM" id="SignalP"/>
    </source>
</evidence>
<dbReference type="AlphaFoldDB" id="A0A367FSN4"/>
<accession>A0A367FSN4</accession>
<dbReference type="PIRSF" id="PIRSF002741">
    <property type="entry name" value="MppA"/>
    <property type="match status" value="1"/>
</dbReference>
<dbReference type="Proteomes" id="UP000253094">
    <property type="component" value="Unassembled WGS sequence"/>
</dbReference>